<dbReference type="AlphaFoldDB" id="A0A6N7QS94"/>
<dbReference type="EMBL" id="WJPP01000001">
    <property type="protein sequence ID" value="MRH77187.1"/>
    <property type="molecule type" value="Genomic_DNA"/>
</dbReference>
<evidence type="ECO:0000256" key="2">
    <source>
        <dbReference type="HAMAP-Rule" id="MF_00460"/>
    </source>
</evidence>
<gene>
    <name evidence="3" type="ORF">GH984_00475</name>
</gene>
<dbReference type="InterPro" id="IPR005346">
    <property type="entry name" value="RnfH"/>
</dbReference>
<dbReference type="Pfam" id="PF03658">
    <property type="entry name" value="Ub-RnfH"/>
    <property type="match status" value="1"/>
</dbReference>
<accession>A0A6N7QS94</accession>
<dbReference type="HAMAP" id="MF_00460">
    <property type="entry name" value="UPF0125_RnfH"/>
    <property type="match status" value="1"/>
</dbReference>
<reference evidence="3 4" key="1">
    <citation type="submission" date="2019-11" db="EMBL/GenBank/DDBJ databases">
        <authorList>
            <person name="Zhang X.Y."/>
        </authorList>
    </citation>
    <scope>NUCLEOTIDE SEQUENCE [LARGE SCALE GENOMIC DNA]</scope>
    <source>
        <strain evidence="3 4">C176</strain>
    </source>
</reference>
<name>A0A6N7QS94_9GAMM</name>
<dbReference type="InterPro" id="IPR016155">
    <property type="entry name" value="Mopterin_synth/thiamin_S_b"/>
</dbReference>
<evidence type="ECO:0000313" key="3">
    <source>
        <dbReference type="EMBL" id="MRH77187.1"/>
    </source>
</evidence>
<proteinExistence type="inferred from homology"/>
<protein>
    <recommendedName>
        <fullName evidence="2">UPF0125 protein GH984_00475</fullName>
    </recommendedName>
</protein>
<dbReference type="Proteomes" id="UP000433788">
    <property type="component" value="Unassembled WGS sequence"/>
</dbReference>
<dbReference type="Gene3D" id="3.10.20.280">
    <property type="entry name" value="RnfH-like"/>
    <property type="match status" value="1"/>
</dbReference>
<dbReference type="InterPro" id="IPR037021">
    <property type="entry name" value="RnfH_sf"/>
</dbReference>
<dbReference type="RefSeq" id="WP_153718261.1">
    <property type="nucleotide sequence ID" value="NZ_WJPP01000001.1"/>
</dbReference>
<comment type="similarity">
    <text evidence="1 2">Belongs to the UPF0125 (RnfH) family.</text>
</comment>
<sequence>MAVDESLQIEVAYATPDQQWLLVVNVPFGSTVEQAIQLSGIGERCPEIDLAEQSVGIFSQLVTLQTLVTDGDRIEIYRPLLVDPKAQRKERAQRQRNA</sequence>
<dbReference type="SUPFAM" id="SSF54285">
    <property type="entry name" value="MoaD/ThiS"/>
    <property type="match status" value="1"/>
</dbReference>
<evidence type="ECO:0000313" key="4">
    <source>
        <dbReference type="Proteomes" id="UP000433788"/>
    </source>
</evidence>
<keyword evidence="4" id="KW-1185">Reference proteome</keyword>
<dbReference type="NCBIfam" id="NF002490">
    <property type="entry name" value="PRK01777.1"/>
    <property type="match status" value="1"/>
</dbReference>
<organism evidence="3 4">
    <name type="scientific">Spiribacter salilacus</name>
    <dbReference type="NCBI Taxonomy" id="2664894"/>
    <lineage>
        <taxon>Bacteria</taxon>
        <taxon>Pseudomonadati</taxon>
        <taxon>Pseudomonadota</taxon>
        <taxon>Gammaproteobacteria</taxon>
        <taxon>Chromatiales</taxon>
        <taxon>Ectothiorhodospiraceae</taxon>
        <taxon>Spiribacter</taxon>
    </lineage>
</organism>
<comment type="caution">
    <text evidence="3">The sequence shown here is derived from an EMBL/GenBank/DDBJ whole genome shotgun (WGS) entry which is preliminary data.</text>
</comment>
<dbReference type="PANTHER" id="PTHR37483:SF1">
    <property type="entry name" value="UPF0125 PROTEIN RATB"/>
    <property type="match status" value="1"/>
</dbReference>
<evidence type="ECO:0000256" key="1">
    <source>
        <dbReference type="ARBA" id="ARBA00010645"/>
    </source>
</evidence>
<dbReference type="PANTHER" id="PTHR37483">
    <property type="entry name" value="UPF0125 PROTEIN RATB"/>
    <property type="match status" value="1"/>
</dbReference>